<dbReference type="EMBL" id="BDDD01002157">
    <property type="protein sequence ID" value="GAV80312.1"/>
    <property type="molecule type" value="Genomic_DNA"/>
</dbReference>
<dbReference type="PROSITE" id="PS50066">
    <property type="entry name" value="MADS_BOX_2"/>
    <property type="match status" value="1"/>
</dbReference>
<keyword evidence="4" id="KW-0804">Transcription</keyword>
<feature type="non-terminal residue" evidence="7">
    <location>
        <position position="162"/>
    </location>
</feature>
<dbReference type="GO" id="GO:0046983">
    <property type="term" value="F:protein dimerization activity"/>
    <property type="evidence" value="ECO:0007669"/>
    <property type="project" value="InterPro"/>
</dbReference>
<dbReference type="InterPro" id="IPR002100">
    <property type="entry name" value="TF_MADSbox"/>
</dbReference>
<evidence type="ECO:0000256" key="1">
    <source>
        <dbReference type="ARBA" id="ARBA00004123"/>
    </source>
</evidence>
<gene>
    <name evidence="7" type="ORF">CFOL_v3_23773</name>
</gene>
<evidence type="ECO:0000256" key="5">
    <source>
        <dbReference type="ARBA" id="ARBA00023242"/>
    </source>
</evidence>
<dbReference type="AlphaFoldDB" id="A0A1Q3CJM9"/>
<evidence type="ECO:0000313" key="8">
    <source>
        <dbReference type="Proteomes" id="UP000187406"/>
    </source>
</evidence>
<feature type="domain" description="MADS-box" evidence="6">
    <location>
        <begin position="3"/>
        <end position="63"/>
    </location>
</feature>
<dbReference type="InParanoid" id="A0A1Q3CJM9"/>
<keyword evidence="5" id="KW-0539">Nucleus</keyword>
<evidence type="ECO:0000256" key="3">
    <source>
        <dbReference type="ARBA" id="ARBA00023125"/>
    </source>
</evidence>
<dbReference type="GO" id="GO:0003677">
    <property type="term" value="F:DNA binding"/>
    <property type="evidence" value="ECO:0007669"/>
    <property type="project" value="UniProtKB-KW"/>
</dbReference>
<name>A0A1Q3CJM9_CEPFO</name>
<organism evidence="7 8">
    <name type="scientific">Cephalotus follicularis</name>
    <name type="common">Albany pitcher plant</name>
    <dbReference type="NCBI Taxonomy" id="3775"/>
    <lineage>
        <taxon>Eukaryota</taxon>
        <taxon>Viridiplantae</taxon>
        <taxon>Streptophyta</taxon>
        <taxon>Embryophyta</taxon>
        <taxon>Tracheophyta</taxon>
        <taxon>Spermatophyta</taxon>
        <taxon>Magnoliopsida</taxon>
        <taxon>eudicotyledons</taxon>
        <taxon>Gunneridae</taxon>
        <taxon>Pentapetalae</taxon>
        <taxon>rosids</taxon>
        <taxon>fabids</taxon>
        <taxon>Oxalidales</taxon>
        <taxon>Cephalotaceae</taxon>
        <taxon>Cephalotus</taxon>
    </lineage>
</organism>
<keyword evidence="2" id="KW-0805">Transcription regulation</keyword>
<evidence type="ECO:0000256" key="4">
    <source>
        <dbReference type="ARBA" id="ARBA00023163"/>
    </source>
</evidence>
<comment type="subcellular location">
    <subcellularLocation>
        <location evidence="1">Nucleus</location>
    </subcellularLocation>
</comment>
<evidence type="ECO:0000313" key="7">
    <source>
        <dbReference type="EMBL" id="GAV80312.1"/>
    </source>
</evidence>
<sequence>TKVKKKRKRSQTEKDVEKKKKIFQRRYATVEKKAEELETMCETKVCVVCYGPDNKCYSFPKEKPDVIATITDFKENGCRGKRLDIVGFLKETKKKLEKKKTEGSIEEIEKLFADWNRKYQELSENALRKFDSFLENKLEILKERRLLLEEGKRKSTQLLDDH</sequence>
<protein>
    <submittedName>
        <fullName evidence="7">SRF-TF domain-containing protein</fullName>
    </submittedName>
</protein>
<dbReference type="SMART" id="SM00432">
    <property type="entry name" value="MADS"/>
    <property type="match status" value="1"/>
</dbReference>
<dbReference type="OrthoDB" id="601557at2759"/>
<dbReference type="GO" id="GO:0005634">
    <property type="term" value="C:nucleus"/>
    <property type="evidence" value="ECO:0007669"/>
    <property type="project" value="UniProtKB-SubCell"/>
</dbReference>
<accession>A0A1Q3CJM9</accession>
<dbReference type="InterPro" id="IPR036879">
    <property type="entry name" value="TF_MADSbox_sf"/>
</dbReference>
<dbReference type="Gene3D" id="3.40.1810.10">
    <property type="entry name" value="Transcription factor, MADS-box"/>
    <property type="match status" value="1"/>
</dbReference>
<keyword evidence="3" id="KW-0238">DNA-binding</keyword>
<comment type="caution">
    <text evidence="7">The sequence shown here is derived from an EMBL/GenBank/DDBJ whole genome shotgun (WGS) entry which is preliminary data.</text>
</comment>
<keyword evidence="8" id="KW-1185">Reference proteome</keyword>
<dbReference type="Pfam" id="PF00319">
    <property type="entry name" value="SRF-TF"/>
    <property type="match status" value="1"/>
</dbReference>
<dbReference type="Proteomes" id="UP000187406">
    <property type="component" value="Unassembled WGS sequence"/>
</dbReference>
<dbReference type="SUPFAM" id="SSF55455">
    <property type="entry name" value="SRF-like"/>
    <property type="match status" value="1"/>
</dbReference>
<feature type="non-terminal residue" evidence="7">
    <location>
        <position position="1"/>
    </location>
</feature>
<evidence type="ECO:0000259" key="6">
    <source>
        <dbReference type="PROSITE" id="PS50066"/>
    </source>
</evidence>
<evidence type="ECO:0000256" key="2">
    <source>
        <dbReference type="ARBA" id="ARBA00023015"/>
    </source>
</evidence>
<proteinExistence type="predicted"/>
<reference evidence="8" key="1">
    <citation type="submission" date="2016-04" db="EMBL/GenBank/DDBJ databases">
        <title>Cephalotus genome sequencing.</title>
        <authorList>
            <person name="Fukushima K."/>
            <person name="Hasebe M."/>
            <person name="Fang X."/>
        </authorList>
    </citation>
    <scope>NUCLEOTIDE SEQUENCE [LARGE SCALE GENOMIC DNA]</scope>
    <source>
        <strain evidence="8">cv. St1</strain>
    </source>
</reference>